<accession>A0A830EXJ5</accession>
<protein>
    <submittedName>
        <fullName evidence="1">Uncharacterized protein</fullName>
    </submittedName>
</protein>
<dbReference type="Proteomes" id="UP000614221">
    <property type="component" value="Unassembled WGS sequence"/>
</dbReference>
<gene>
    <name evidence="1" type="ORF">GCM10009067_41260</name>
</gene>
<sequence length="81" mass="9380">MNTDDDLSLEVENSGANDAYKLTVHSSVEPTTDAFTYETEVWSEEFKQRLVPEEQHSETLSVAYRSEVNDEFRDETFRVLT</sequence>
<evidence type="ECO:0000313" key="1">
    <source>
        <dbReference type="EMBL" id="GGK84920.1"/>
    </source>
</evidence>
<organism evidence="1 2">
    <name type="scientific">Haloarcula sebkhae</name>
    <dbReference type="NCBI Taxonomy" id="932660"/>
    <lineage>
        <taxon>Archaea</taxon>
        <taxon>Methanobacteriati</taxon>
        <taxon>Methanobacteriota</taxon>
        <taxon>Stenosarchaea group</taxon>
        <taxon>Halobacteria</taxon>
        <taxon>Halobacteriales</taxon>
        <taxon>Haloarculaceae</taxon>
        <taxon>Haloarcula</taxon>
    </lineage>
</organism>
<dbReference type="AlphaFoldDB" id="A0A830EXJ5"/>
<dbReference type="EMBL" id="BMPD01000013">
    <property type="protein sequence ID" value="GGK84920.1"/>
    <property type="molecule type" value="Genomic_DNA"/>
</dbReference>
<evidence type="ECO:0000313" key="2">
    <source>
        <dbReference type="Proteomes" id="UP000614221"/>
    </source>
</evidence>
<name>A0A830EXJ5_9EURY</name>
<proteinExistence type="predicted"/>
<reference evidence="1" key="1">
    <citation type="journal article" date="2014" name="Int. J. Syst. Evol. Microbiol.">
        <title>Complete genome sequence of Corynebacterium casei LMG S-19264T (=DSM 44701T), isolated from a smear-ripened cheese.</title>
        <authorList>
            <consortium name="US DOE Joint Genome Institute (JGI-PGF)"/>
            <person name="Walter F."/>
            <person name="Albersmeier A."/>
            <person name="Kalinowski J."/>
            <person name="Ruckert C."/>
        </authorList>
    </citation>
    <scope>NUCLEOTIDE SEQUENCE</scope>
    <source>
        <strain evidence="1">JCM 19018</strain>
    </source>
</reference>
<reference evidence="1" key="2">
    <citation type="submission" date="2020-09" db="EMBL/GenBank/DDBJ databases">
        <authorList>
            <person name="Sun Q."/>
            <person name="Ohkuma M."/>
        </authorList>
    </citation>
    <scope>NUCLEOTIDE SEQUENCE</scope>
    <source>
        <strain evidence="1">JCM 19018</strain>
    </source>
</reference>
<comment type="caution">
    <text evidence="1">The sequence shown here is derived from an EMBL/GenBank/DDBJ whole genome shotgun (WGS) entry which is preliminary data.</text>
</comment>